<feature type="domain" description="Calpain catalytic" evidence="3">
    <location>
        <begin position="401"/>
        <end position="632"/>
    </location>
</feature>
<dbReference type="SUPFAM" id="SSF54001">
    <property type="entry name" value="Cysteine proteinases"/>
    <property type="match status" value="1"/>
</dbReference>
<keyword evidence="5" id="KW-1185">Reference proteome</keyword>
<reference evidence="4 5" key="1">
    <citation type="submission" date="2016-11" db="EMBL/GenBank/DDBJ databases">
        <authorList>
            <person name="Jaros S."/>
            <person name="Januszkiewicz K."/>
            <person name="Wedrychowicz H."/>
        </authorList>
    </citation>
    <scope>NUCLEOTIDE SEQUENCE [LARGE SCALE GENOMIC DNA]</scope>
    <source>
        <strain evidence="4 5">DSM 26883</strain>
    </source>
</reference>
<protein>
    <submittedName>
        <fullName evidence="4">F5/8 type C domain-containing protein</fullName>
    </submittedName>
</protein>
<organism evidence="4 5">
    <name type="scientific">Bacteroides faecichinchillae</name>
    <dbReference type="NCBI Taxonomy" id="871325"/>
    <lineage>
        <taxon>Bacteria</taxon>
        <taxon>Pseudomonadati</taxon>
        <taxon>Bacteroidota</taxon>
        <taxon>Bacteroidia</taxon>
        <taxon>Bacteroidales</taxon>
        <taxon>Bacteroidaceae</taxon>
        <taxon>Bacteroides</taxon>
    </lineage>
</organism>
<evidence type="ECO:0000313" key="5">
    <source>
        <dbReference type="Proteomes" id="UP000184436"/>
    </source>
</evidence>
<gene>
    <name evidence="4" type="ORF">SAMN05444349_11957</name>
</gene>
<feature type="active site" evidence="1">
    <location>
        <position position="603"/>
    </location>
</feature>
<keyword evidence="1" id="KW-0645">Protease</keyword>
<feature type="compositionally biased region" description="Basic and acidic residues" evidence="2">
    <location>
        <begin position="52"/>
        <end position="65"/>
    </location>
</feature>
<dbReference type="PROSITE" id="PS50203">
    <property type="entry name" value="CALPAIN_CAT"/>
    <property type="match status" value="1"/>
</dbReference>
<proteinExistence type="predicted"/>
<dbReference type="SUPFAM" id="SSF49785">
    <property type="entry name" value="Galactose-binding domain-like"/>
    <property type="match status" value="2"/>
</dbReference>
<evidence type="ECO:0000256" key="1">
    <source>
        <dbReference type="PROSITE-ProRule" id="PRU00239"/>
    </source>
</evidence>
<dbReference type="InterPro" id="IPR008979">
    <property type="entry name" value="Galactose-bd-like_sf"/>
</dbReference>
<dbReference type="InterPro" id="IPR038765">
    <property type="entry name" value="Papain-like_cys_pep_sf"/>
</dbReference>
<evidence type="ECO:0000313" key="4">
    <source>
        <dbReference type="EMBL" id="SHF43290.1"/>
    </source>
</evidence>
<dbReference type="Pfam" id="PF00754">
    <property type="entry name" value="F5_F8_type_C"/>
    <property type="match status" value="1"/>
</dbReference>
<dbReference type="EMBL" id="FQVD01000019">
    <property type="protein sequence ID" value="SHF43290.1"/>
    <property type="molecule type" value="Genomic_DNA"/>
</dbReference>
<dbReference type="GO" id="GO:0004198">
    <property type="term" value="F:calcium-dependent cysteine-type endopeptidase activity"/>
    <property type="evidence" value="ECO:0007669"/>
    <property type="project" value="InterPro"/>
</dbReference>
<feature type="active site" evidence="1">
    <location>
        <position position="446"/>
    </location>
</feature>
<keyword evidence="1" id="KW-0378">Hydrolase</keyword>
<evidence type="ECO:0000256" key="2">
    <source>
        <dbReference type="SAM" id="MobiDB-lite"/>
    </source>
</evidence>
<evidence type="ECO:0000259" key="3">
    <source>
        <dbReference type="PROSITE" id="PS50203"/>
    </source>
</evidence>
<keyword evidence="1" id="KW-0788">Thiol protease</keyword>
<dbReference type="GO" id="GO:0006508">
    <property type="term" value="P:proteolysis"/>
    <property type="evidence" value="ECO:0007669"/>
    <property type="project" value="UniProtKB-KW"/>
</dbReference>
<dbReference type="InterPro" id="IPR001300">
    <property type="entry name" value="Peptidase_C2_calpain_cat"/>
</dbReference>
<dbReference type="Gene3D" id="2.60.120.260">
    <property type="entry name" value="Galactose-binding domain-like"/>
    <property type="match status" value="2"/>
</dbReference>
<feature type="region of interest" description="Disordered" evidence="2">
    <location>
        <begin position="52"/>
        <end position="73"/>
    </location>
</feature>
<dbReference type="Pfam" id="PF00648">
    <property type="entry name" value="Peptidase_C2"/>
    <property type="match status" value="1"/>
</dbReference>
<accession>A0A1M5BLN6</accession>
<dbReference type="Proteomes" id="UP000184436">
    <property type="component" value="Unassembled WGS sequence"/>
</dbReference>
<dbReference type="AlphaFoldDB" id="A0A1M5BLN6"/>
<dbReference type="InterPro" id="IPR000421">
    <property type="entry name" value="FA58C"/>
</dbReference>
<name>A0A1M5BLN6_9BACE</name>
<sequence>MLTINEKKKMKVTMKREGFRKTFLQRSLRVMGIGAICFSFVMSLGACSDDDDGKKEAEPEVKEASVRIGNTSRNMPASGTVYAQYGDSPTGSDIAKLVDNNVNTCYQTDHANFYVMYKADKDLLLNCYTVCASSGPSTNDPKAWTLKGSNDNAKWTTLDEQTGQTFSDRKEVKEFLFENEVKYRYYKLEVTGNNGGSATQIAEWTLKYKNVSLHPEEPHSVEIDEFFTNMPTVGTLTAQYSDYPEGQWVRNIADGDNRTHYTTSHTHFYLLWEGDRSTVVKYYSLTSSEDDPKNTPSAWKLYASNDKVTWNIIDQRIDQNFGDRLKDKIYVFNNKEAYQYYKLDIEANNGGDCTQIAEWTLKDVPDIDDLMGLAGGSSESPLTPMGGHYANRHVATDEDREWLLNPENESDELYAWDGHWKEFPVTLYPYGKPLPADANQHGIGNCSLVAALASMAYIYPDFIKSLIQDNGDKTYTVSMFDPQGKPIKVCVSSKFLAGESEEMFCCTGKDNKATWATVLEKAIMKWNYIFEVNKNTGGIGSEHVPPLFTGDGNSFSFAPGRLTAWQLQRAVMTSLMEGKLVIGGFNKADMVAPDGSGKTVTGHAWTLMFSADPSALFGMRNPWGFCYDANGKRDGVLNVFEGQMPSTIDLRIINPGIAANSKEGGVFEPYYPPNYAPQEVRITPVSPTK</sequence>
<feature type="active site" evidence="1">
    <location>
        <position position="621"/>
    </location>
</feature>
<dbReference type="STRING" id="871325.SAMN05444349_11957"/>